<dbReference type="InParanoid" id="A0A132BCW6"/>
<organism evidence="1 2">
    <name type="scientific">Mollisia scopiformis</name>
    <name type="common">Conifer needle endophyte fungus</name>
    <name type="synonym">Phialocephala scopiformis</name>
    <dbReference type="NCBI Taxonomy" id="149040"/>
    <lineage>
        <taxon>Eukaryota</taxon>
        <taxon>Fungi</taxon>
        <taxon>Dikarya</taxon>
        <taxon>Ascomycota</taxon>
        <taxon>Pezizomycotina</taxon>
        <taxon>Leotiomycetes</taxon>
        <taxon>Helotiales</taxon>
        <taxon>Mollisiaceae</taxon>
        <taxon>Mollisia</taxon>
    </lineage>
</organism>
<dbReference type="RefSeq" id="XP_018064620.1">
    <property type="nucleotide sequence ID" value="XM_018215928.1"/>
</dbReference>
<gene>
    <name evidence="1" type="ORF">LY89DRAFT_689559</name>
</gene>
<dbReference type="AlphaFoldDB" id="A0A132BCW6"/>
<evidence type="ECO:0000313" key="2">
    <source>
        <dbReference type="Proteomes" id="UP000070700"/>
    </source>
</evidence>
<sequence>MKRGGKENGGEAKYNKQPAVMFRRAPMEAESFFPFVQTSGSGLLWAVTIICAEVNVGGPIWWAFQNAGC</sequence>
<keyword evidence="2" id="KW-1185">Reference proteome</keyword>
<reference evidence="1 2" key="1">
    <citation type="submission" date="2015-10" db="EMBL/GenBank/DDBJ databases">
        <title>Full genome of DAOMC 229536 Phialocephala scopiformis, a fungal endophyte of spruce producing the potent anti-insectan compound rugulosin.</title>
        <authorList>
            <consortium name="DOE Joint Genome Institute"/>
            <person name="Walker A.K."/>
            <person name="Frasz S.L."/>
            <person name="Seifert K.A."/>
            <person name="Miller J.D."/>
            <person name="Mondo S.J."/>
            <person name="Labutti K."/>
            <person name="Lipzen A."/>
            <person name="Dockter R."/>
            <person name="Kennedy M."/>
            <person name="Grigoriev I.V."/>
            <person name="Spatafora J.W."/>
        </authorList>
    </citation>
    <scope>NUCLEOTIDE SEQUENCE [LARGE SCALE GENOMIC DNA]</scope>
    <source>
        <strain evidence="1 2">CBS 120377</strain>
    </source>
</reference>
<name>A0A132BCW6_MOLSC</name>
<dbReference type="Proteomes" id="UP000070700">
    <property type="component" value="Unassembled WGS sequence"/>
</dbReference>
<proteinExistence type="predicted"/>
<protein>
    <submittedName>
        <fullName evidence="1">Uncharacterized protein</fullName>
    </submittedName>
</protein>
<evidence type="ECO:0000313" key="1">
    <source>
        <dbReference type="EMBL" id="KUJ10265.1"/>
    </source>
</evidence>
<dbReference type="GeneID" id="28825654"/>
<dbReference type="KEGG" id="psco:LY89DRAFT_689559"/>
<accession>A0A132BCW6</accession>
<dbReference type="EMBL" id="KQ947429">
    <property type="protein sequence ID" value="KUJ10265.1"/>
    <property type="molecule type" value="Genomic_DNA"/>
</dbReference>